<comment type="caution">
    <text evidence="2">The sequence shown here is derived from an EMBL/GenBank/DDBJ whole genome shotgun (WGS) entry which is preliminary data.</text>
</comment>
<keyword evidence="1" id="KW-0472">Membrane</keyword>
<protein>
    <recommendedName>
        <fullName evidence="4">DUF3147 family protein</fullName>
    </recommendedName>
</protein>
<keyword evidence="1" id="KW-1133">Transmembrane helix</keyword>
<evidence type="ECO:0000313" key="3">
    <source>
        <dbReference type="Proteomes" id="UP001595528"/>
    </source>
</evidence>
<evidence type="ECO:0000256" key="1">
    <source>
        <dbReference type="SAM" id="Phobius"/>
    </source>
</evidence>
<gene>
    <name evidence="2" type="ORF">ACFOGJ_06230</name>
</gene>
<feature type="transmembrane region" description="Helical" evidence="1">
    <location>
        <begin position="144"/>
        <end position="166"/>
    </location>
</feature>
<sequence>MPHLSGQLGVGLRQAVQRFADDLELSLNTLALAGLAILLFRGIDPPEAATLPRLRVGPGALLLRAGVATALVLVITTLAGHIGETWAGFLSGFPVTLYPVLLIAHLSYSERAAHGIIKGFPLGIGSLVVCAFAASFLLVPMGVYWGMLAAILVAGLYLAAVALVVLRRARPAVTADPA</sequence>
<dbReference type="RefSeq" id="WP_379898961.1">
    <property type="nucleotide sequence ID" value="NZ_JBHRTR010000016.1"/>
</dbReference>
<keyword evidence="1" id="KW-0812">Transmembrane</keyword>
<organism evidence="2 3">
    <name type="scientific">Marinibaculum pumilum</name>
    <dbReference type="NCBI Taxonomy" id="1766165"/>
    <lineage>
        <taxon>Bacteria</taxon>
        <taxon>Pseudomonadati</taxon>
        <taxon>Pseudomonadota</taxon>
        <taxon>Alphaproteobacteria</taxon>
        <taxon>Rhodospirillales</taxon>
        <taxon>Rhodospirillaceae</taxon>
        <taxon>Marinibaculum</taxon>
    </lineage>
</organism>
<dbReference type="EMBL" id="JBHRTR010000016">
    <property type="protein sequence ID" value="MFC3226816.1"/>
    <property type="molecule type" value="Genomic_DNA"/>
</dbReference>
<evidence type="ECO:0000313" key="2">
    <source>
        <dbReference type="EMBL" id="MFC3226816.1"/>
    </source>
</evidence>
<feature type="transmembrane region" description="Helical" evidence="1">
    <location>
        <begin position="120"/>
        <end position="138"/>
    </location>
</feature>
<feature type="transmembrane region" description="Helical" evidence="1">
    <location>
        <begin position="23"/>
        <end position="40"/>
    </location>
</feature>
<feature type="transmembrane region" description="Helical" evidence="1">
    <location>
        <begin position="86"/>
        <end position="108"/>
    </location>
</feature>
<keyword evidence="3" id="KW-1185">Reference proteome</keyword>
<dbReference type="Proteomes" id="UP001595528">
    <property type="component" value="Unassembled WGS sequence"/>
</dbReference>
<evidence type="ECO:0008006" key="4">
    <source>
        <dbReference type="Google" id="ProtNLM"/>
    </source>
</evidence>
<accession>A0ABV7KWP0</accession>
<proteinExistence type="predicted"/>
<name>A0ABV7KWP0_9PROT</name>
<reference evidence="3" key="1">
    <citation type="journal article" date="2019" name="Int. J. Syst. Evol. Microbiol.">
        <title>The Global Catalogue of Microorganisms (GCM) 10K type strain sequencing project: providing services to taxonomists for standard genome sequencing and annotation.</title>
        <authorList>
            <consortium name="The Broad Institute Genomics Platform"/>
            <consortium name="The Broad Institute Genome Sequencing Center for Infectious Disease"/>
            <person name="Wu L."/>
            <person name="Ma J."/>
        </authorList>
    </citation>
    <scope>NUCLEOTIDE SEQUENCE [LARGE SCALE GENOMIC DNA]</scope>
    <source>
        <strain evidence="3">KCTC 42964</strain>
    </source>
</reference>
<feature type="transmembrane region" description="Helical" evidence="1">
    <location>
        <begin position="61"/>
        <end position="80"/>
    </location>
</feature>